<proteinExistence type="predicted"/>
<gene>
    <name evidence="1" type="ORF">NW762_008762</name>
</gene>
<dbReference type="EMBL" id="JAOQAZ010000018">
    <property type="protein sequence ID" value="KAJ4256666.1"/>
    <property type="molecule type" value="Genomic_DNA"/>
</dbReference>
<name>A0A9W8VES1_9HYPO</name>
<dbReference type="OrthoDB" id="3542212at2759"/>
<comment type="caution">
    <text evidence="1">The sequence shown here is derived from an EMBL/GenBank/DDBJ whole genome shotgun (WGS) entry which is preliminary data.</text>
</comment>
<evidence type="ECO:0000313" key="1">
    <source>
        <dbReference type="EMBL" id="KAJ4256666.1"/>
    </source>
</evidence>
<evidence type="ECO:0000313" key="2">
    <source>
        <dbReference type="Proteomes" id="UP001152049"/>
    </source>
</evidence>
<dbReference type="AlphaFoldDB" id="A0A9W8VES1"/>
<accession>A0A9W8VES1</accession>
<protein>
    <submittedName>
        <fullName evidence="1">Uncharacterized protein</fullName>
    </submittedName>
</protein>
<dbReference type="Gene3D" id="3.30.70.100">
    <property type="match status" value="1"/>
</dbReference>
<keyword evidence="2" id="KW-1185">Reference proteome</keyword>
<organism evidence="1 2">
    <name type="scientific">Fusarium torreyae</name>
    <dbReference type="NCBI Taxonomy" id="1237075"/>
    <lineage>
        <taxon>Eukaryota</taxon>
        <taxon>Fungi</taxon>
        <taxon>Dikarya</taxon>
        <taxon>Ascomycota</taxon>
        <taxon>Pezizomycotina</taxon>
        <taxon>Sordariomycetes</taxon>
        <taxon>Hypocreomycetidae</taxon>
        <taxon>Hypocreales</taxon>
        <taxon>Nectriaceae</taxon>
        <taxon>Fusarium</taxon>
    </lineage>
</organism>
<reference evidence="1" key="1">
    <citation type="submission" date="2022-09" db="EMBL/GenBank/DDBJ databases">
        <title>Fusarium specimens isolated from Avocado Roots.</title>
        <authorList>
            <person name="Stajich J."/>
            <person name="Roper C."/>
            <person name="Heimlech-Rivalta G."/>
        </authorList>
    </citation>
    <scope>NUCLEOTIDE SEQUENCE</scope>
    <source>
        <strain evidence="1">CF00136</strain>
    </source>
</reference>
<dbReference type="Proteomes" id="UP001152049">
    <property type="component" value="Unassembled WGS sequence"/>
</dbReference>
<sequence length="211" mass="24513">MSFITEIAFLQLKPGYDEHKLRDILKKTQKVQAQWIREHQPKLLEGKPYDYTTDVWINEDEVPRLFLAAPWESVEAHGEWIKSKENASIMQELQNFISEDRDAVVLYHLKPAGETNDFRGDILGRGLVKVWKISVRPEEKTFLDKEYRLIEDQSPTEPGQKVWAGWKVEEGDAEDMVIIASSSLEDVIESSIAVRFDETKVSRSEHKPFMH</sequence>